<dbReference type="Pfam" id="PF23441">
    <property type="entry name" value="SDR"/>
    <property type="match status" value="1"/>
</dbReference>
<proteinExistence type="inferred from homology"/>
<sequence length="275" mass="29723">MATAQAQTTGYREKLFGKHILILGGTSGIGLAVAEAAREFGATIVVSSSNPRKIDAAIRKLEEIQSGADTTTDDNGRVQGFPCNLDDLDRLEGNLKLLFEKATDGGRDKLDHVVYTAGNKVGSIPLADTNTKMITEHGILRFYVPIMIGKLSQNYMHNSPQSSMTFTSGVNNVKPVPGRVLMAGWGAGVEGITRALAVDLRPIRVNCICPGPTRTELFDDFPDEVLQPLLKKYMASTMTGTIGYPEDIAETYLYCMRDSFVDGTVIHSSGGYLLA</sequence>
<dbReference type="PANTHER" id="PTHR43477:SF1">
    <property type="entry name" value="DIHYDROANTICAPSIN 7-DEHYDROGENASE"/>
    <property type="match status" value="1"/>
</dbReference>
<dbReference type="PRINTS" id="PR00081">
    <property type="entry name" value="GDHRDH"/>
</dbReference>
<name>A0AA38X496_9EURO</name>
<reference evidence="4" key="1">
    <citation type="submission" date="2022-10" db="EMBL/GenBank/DDBJ databases">
        <title>Culturing micro-colonial fungi from biological soil crusts in the Mojave desert and describing Neophaeococcomyces mojavensis, and introducing the new genera and species Taxawa tesnikishii.</title>
        <authorList>
            <person name="Kurbessoian T."/>
            <person name="Stajich J.E."/>
        </authorList>
    </citation>
    <scope>NUCLEOTIDE SEQUENCE</scope>
    <source>
        <strain evidence="4">TK_41</strain>
    </source>
</reference>
<evidence type="ECO:0000313" key="4">
    <source>
        <dbReference type="EMBL" id="KAJ9606380.1"/>
    </source>
</evidence>
<dbReference type="EMBL" id="JAPDRK010000014">
    <property type="protein sequence ID" value="KAJ9606380.1"/>
    <property type="molecule type" value="Genomic_DNA"/>
</dbReference>
<comment type="similarity">
    <text evidence="1">Belongs to the short-chain dehydrogenases/reductases (SDR) family.</text>
</comment>
<dbReference type="GO" id="GO:0016491">
    <property type="term" value="F:oxidoreductase activity"/>
    <property type="evidence" value="ECO:0007669"/>
    <property type="project" value="UniProtKB-KW"/>
</dbReference>
<dbReference type="CDD" id="cd05233">
    <property type="entry name" value="SDR_c"/>
    <property type="match status" value="1"/>
</dbReference>
<protein>
    <submittedName>
        <fullName evidence="4">Uncharacterized protein</fullName>
    </submittedName>
</protein>
<dbReference type="InterPro" id="IPR051122">
    <property type="entry name" value="SDR_DHRS6-like"/>
</dbReference>
<evidence type="ECO:0000256" key="2">
    <source>
        <dbReference type="ARBA" id="ARBA00022857"/>
    </source>
</evidence>
<evidence type="ECO:0000256" key="1">
    <source>
        <dbReference type="ARBA" id="ARBA00006484"/>
    </source>
</evidence>
<keyword evidence="5" id="KW-1185">Reference proteome</keyword>
<dbReference type="AlphaFoldDB" id="A0AA38X496"/>
<dbReference type="InterPro" id="IPR057571">
    <property type="entry name" value="SDR_PhqE-like"/>
</dbReference>
<organism evidence="4 5">
    <name type="scientific">Cladophialophora chaetospira</name>
    <dbReference type="NCBI Taxonomy" id="386627"/>
    <lineage>
        <taxon>Eukaryota</taxon>
        <taxon>Fungi</taxon>
        <taxon>Dikarya</taxon>
        <taxon>Ascomycota</taxon>
        <taxon>Pezizomycotina</taxon>
        <taxon>Eurotiomycetes</taxon>
        <taxon>Chaetothyriomycetidae</taxon>
        <taxon>Chaetothyriales</taxon>
        <taxon>Herpotrichiellaceae</taxon>
        <taxon>Cladophialophora</taxon>
    </lineage>
</organism>
<keyword evidence="2" id="KW-0521">NADP</keyword>
<keyword evidence="3" id="KW-0560">Oxidoreductase</keyword>
<dbReference type="SUPFAM" id="SSF51735">
    <property type="entry name" value="NAD(P)-binding Rossmann-fold domains"/>
    <property type="match status" value="1"/>
</dbReference>
<dbReference type="InterPro" id="IPR002347">
    <property type="entry name" value="SDR_fam"/>
</dbReference>
<evidence type="ECO:0000313" key="5">
    <source>
        <dbReference type="Proteomes" id="UP001172673"/>
    </source>
</evidence>
<dbReference type="Proteomes" id="UP001172673">
    <property type="component" value="Unassembled WGS sequence"/>
</dbReference>
<dbReference type="PANTHER" id="PTHR43477">
    <property type="entry name" value="DIHYDROANTICAPSIN 7-DEHYDROGENASE"/>
    <property type="match status" value="1"/>
</dbReference>
<dbReference type="InterPro" id="IPR036291">
    <property type="entry name" value="NAD(P)-bd_dom_sf"/>
</dbReference>
<comment type="caution">
    <text evidence="4">The sequence shown here is derived from an EMBL/GenBank/DDBJ whole genome shotgun (WGS) entry which is preliminary data.</text>
</comment>
<accession>A0AA38X496</accession>
<gene>
    <name evidence="4" type="ORF">H2200_009341</name>
</gene>
<evidence type="ECO:0000256" key="3">
    <source>
        <dbReference type="ARBA" id="ARBA00023002"/>
    </source>
</evidence>
<dbReference type="Gene3D" id="3.40.50.720">
    <property type="entry name" value="NAD(P)-binding Rossmann-like Domain"/>
    <property type="match status" value="1"/>
</dbReference>